<dbReference type="InterPro" id="IPR036397">
    <property type="entry name" value="RNaseH_sf"/>
</dbReference>
<dbReference type="Pfam" id="PF17921">
    <property type="entry name" value="Integrase_H2C2"/>
    <property type="match status" value="1"/>
</dbReference>
<dbReference type="InterPro" id="IPR043502">
    <property type="entry name" value="DNA/RNA_pol_sf"/>
</dbReference>
<dbReference type="CDD" id="cd01647">
    <property type="entry name" value="RT_LTR"/>
    <property type="match status" value="1"/>
</dbReference>
<dbReference type="AlphaFoldDB" id="A0A6D2IUR1"/>
<dbReference type="OrthoDB" id="1091791at2759"/>
<proteinExistence type="predicted"/>
<dbReference type="InterPro" id="IPR012337">
    <property type="entry name" value="RNaseH-like_sf"/>
</dbReference>
<dbReference type="SUPFAM" id="SSF53098">
    <property type="entry name" value="Ribonuclease H-like"/>
    <property type="match status" value="2"/>
</dbReference>
<dbReference type="SUPFAM" id="SSF56672">
    <property type="entry name" value="DNA/RNA polymerases"/>
    <property type="match status" value="1"/>
</dbReference>
<feature type="domain" description="Reverse transcriptase" evidence="1">
    <location>
        <begin position="1"/>
        <end position="115"/>
    </location>
</feature>
<dbReference type="GO" id="GO:0004523">
    <property type="term" value="F:RNA-DNA hybrid ribonuclease activity"/>
    <property type="evidence" value="ECO:0007669"/>
    <property type="project" value="InterPro"/>
</dbReference>
<evidence type="ECO:0000313" key="5">
    <source>
        <dbReference type="Proteomes" id="UP000467841"/>
    </source>
</evidence>
<dbReference type="Gene3D" id="3.30.420.10">
    <property type="entry name" value="Ribonuclease H-like superfamily/Ribonuclease H"/>
    <property type="match status" value="2"/>
</dbReference>
<dbReference type="InterPro" id="IPR002156">
    <property type="entry name" value="RNaseH_domain"/>
</dbReference>
<dbReference type="InterPro" id="IPR041577">
    <property type="entry name" value="RT_RNaseH_2"/>
</dbReference>
<dbReference type="InterPro" id="IPR000477">
    <property type="entry name" value="RT_dom"/>
</dbReference>
<dbReference type="Pfam" id="PF00078">
    <property type="entry name" value="RVT_1"/>
    <property type="match status" value="1"/>
</dbReference>
<name>A0A6D2IUR1_9BRAS</name>
<organism evidence="4 5">
    <name type="scientific">Microthlaspi erraticum</name>
    <dbReference type="NCBI Taxonomy" id="1685480"/>
    <lineage>
        <taxon>Eukaryota</taxon>
        <taxon>Viridiplantae</taxon>
        <taxon>Streptophyta</taxon>
        <taxon>Embryophyta</taxon>
        <taxon>Tracheophyta</taxon>
        <taxon>Spermatophyta</taxon>
        <taxon>Magnoliopsida</taxon>
        <taxon>eudicotyledons</taxon>
        <taxon>Gunneridae</taxon>
        <taxon>Pentapetalae</taxon>
        <taxon>rosids</taxon>
        <taxon>malvids</taxon>
        <taxon>Brassicales</taxon>
        <taxon>Brassicaceae</taxon>
        <taxon>Coluteocarpeae</taxon>
        <taxon>Microthlaspi</taxon>
    </lineage>
</organism>
<dbReference type="PANTHER" id="PTHR48475">
    <property type="entry name" value="RIBONUCLEASE H"/>
    <property type="match status" value="1"/>
</dbReference>
<protein>
    <submittedName>
        <fullName evidence="4">Uncharacterized protein</fullName>
    </submittedName>
</protein>
<sequence>MDAFSGYNQILMNPDDREKTAFITDRGIYCYNVMLFGLKNAGATYQRLVNKMFADQLAKTMEVYIDDMLVKSLEEKDHVTHLRDCFKQLNSHNMKLNPTKCRFAVTSGEFLGYLVTRRGIEANPKQILTLIEMTSPKTKREVQRLTGRVAALNRFISRSTDKCLPFYDTLRGNKKFEWDDRCEKAFQELKEYLANPPILAKPVEGEPLFLYIAVSRTAGSGEQRPVFYVSQSLVDAETRYPQTEKLALAIVMSARKLRPYFQSHTIIVLASLPMRAILHSLSQSGRLAKWAIELSEYDIEYRSRTCAKSQVLADFLIELPTEGSSEQHTSATWTLHVDGSSSIQGAGVGIRLTSPTGEILEESLRLNFRASNNEAEYEALIAGLRLALGINIQEIRAFCDSQLVANQFSGEYATKDERMEKYLAIVKELAAKFTKFEVTRVPRGEDTQADALAALASTSDPDLKRIIPVEFIERPSIDVPEPVMSITSTQPEEEGEQDNGIADMEIDGEVEYGCDKEWMGSIRAYIHDGKIPAEKWAARKLGAQAARYVVLDGNLLKWRFSGPLLNCVEGKDAQKIMEEVHSGSCGNHSGGRALAIKIKRHGYYWPTMITDCEKYSAKCEKCQRHAPTIHQPAELLSSISAPYPFMRWSMDIVGPLHPSKQKRFLLVLTDYVSKWVEADSYASIKDAQVEQFVWKNIICRHGVPYEIVTDNGSQFISARFEGFCERWKIRLSKSTPRYLQGNGQAEATNKTILDGLKKRLGEKKGCWADKLEGVLWSHRTTPRRATGETPFALVYGTECIIPSEIHFPGVRRRLLPEQEGLNHLMLLDELDLVNERRDRALIRIQNYQQATARYYNTNVRSRRFGVGDLVLRKVFQNTAELNAGKLGANWEGPYRITNIVRPGAYKIETLDGKTIQKPWNVMHLKKYYH</sequence>
<evidence type="ECO:0000259" key="2">
    <source>
        <dbReference type="PROSITE" id="PS50879"/>
    </source>
</evidence>
<dbReference type="PROSITE" id="PS50879">
    <property type="entry name" value="RNASE_H_1"/>
    <property type="match status" value="1"/>
</dbReference>
<accession>A0A6D2IUR1</accession>
<dbReference type="Gene3D" id="1.10.340.70">
    <property type="match status" value="1"/>
</dbReference>
<gene>
    <name evidence="4" type="ORF">MERR_LOCUS21518</name>
</gene>
<dbReference type="PROSITE" id="PS50878">
    <property type="entry name" value="RT_POL"/>
    <property type="match status" value="1"/>
</dbReference>
<keyword evidence="5" id="KW-1185">Reference proteome</keyword>
<dbReference type="InterPro" id="IPR041588">
    <property type="entry name" value="Integrase_H2C2"/>
</dbReference>
<dbReference type="CDD" id="cd09279">
    <property type="entry name" value="RNase_HI_like"/>
    <property type="match status" value="1"/>
</dbReference>
<feature type="domain" description="Integrase catalytic" evidence="3">
    <location>
        <begin position="640"/>
        <end position="798"/>
    </location>
</feature>
<reference evidence="4" key="1">
    <citation type="submission" date="2020-01" db="EMBL/GenBank/DDBJ databases">
        <authorList>
            <person name="Mishra B."/>
        </authorList>
    </citation>
    <scope>NUCLEOTIDE SEQUENCE [LARGE SCALE GENOMIC DNA]</scope>
</reference>
<evidence type="ECO:0000313" key="4">
    <source>
        <dbReference type="EMBL" id="CAA7034283.1"/>
    </source>
</evidence>
<evidence type="ECO:0000259" key="3">
    <source>
        <dbReference type="PROSITE" id="PS50994"/>
    </source>
</evidence>
<dbReference type="Pfam" id="PF17919">
    <property type="entry name" value="RT_RNaseH_2"/>
    <property type="match status" value="1"/>
</dbReference>
<dbReference type="GO" id="GO:0015074">
    <property type="term" value="P:DNA integration"/>
    <property type="evidence" value="ECO:0007669"/>
    <property type="project" value="InterPro"/>
</dbReference>
<dbReference type="Pfam" id="PF13456">
    <property type="entry name" value="RVT_3"/>
    <property type="match status" value="1"/>
</dbReference>
<dbReference type="PROSITE" id="PS50994">
    <property type="entry name" value="INTEGRASE"/>
    <property type="match status" value="1"/>
</dbReference>
<dbReference type="Pfam" id="PF00665">
    <property type="entry name" value="rve"/>
    <property type="match status" value="1"/>
</dbReference>
<dbReference type="Gene3D" id="3.10.10.10">
    <property type="entry name" value="HIV Type 1 Reverse Transcriptase, subunit A, domain 1"/>
    <property type="match status" value="1"/>
</dbReference>
<comment type="caution">
    <text evidence="4">The sequence shown here is derived from an EMBL/GenBank/DDBJ whole genome shotgun (WGS) entry which is preliminary data.</text>
</comment>
<feature type="domain" description="RNase H type-1" evidence="2">
    <location>
        <begin position="329"/>
        <end position="458"/>
    </location>
</feature>
<dbReference type="InterPro" id="IPR043128">
    <property type="entry name" value="Rev_trsase/Diguanyl_cyclase"/>
</dbReference>
<dbReference type="Proteomes" id="UP000467841">
    <property type="component" value="Unassembled WGS sequence"/>
</dbReference>
<dbReference type="Gene3D" id="3.30.70.270">
    <property type="match status" value="2"/>
</dbReference>
<dbReference type="GO" id="GO:0003676">
    <property type="term" value="F:nucleic acid binding"/>
    <property type="evidence" value="ECO:0007669"/>
    <property type="project" value="InterPro"/>
</dbReference>
<dbReference type="EMBL" id="CACVBM020001144">
    <property type="protein sequence ID" value="CAA7034283.1"/>
    <property type="molecule type" value="Genomic_DNA"/>
</dbReference>
<dbReference type="InterPro" id="IPR001584">
    <property type="entry name" value="Integrase_cat-core"/>
</dbReference>
<dbReference type="PANTHER" id="PTHR48475:SF2">
    <property type="entry name" value="RIBONUCLEASE H"/>
    <property type="match status" value="1"/>
</dbReference>
<evidence type="ECO:0000259" key="1">
    <source>
        <dbReference type="PROSITE" id="PS50878"/>
    </source>
</evidence>